<proteinExistence type="predicted"/>
<dbReference type="AlphaFoldDB" id="A0A6V7Q6V6"/>
<gene>
    <name evidence="1" type="ORF">CB5_LOCUS21797</name>
</gene>
<evidence type="ECO:0000313" key="1">
    <source>
        <dbReference type="EMBL" id="CAD1838586.1"/>
    </source>
</evidence>
<dbReference type="EMBL" id="LR862133">
    <property type="protein sequence ID" value="CAD1838586.1"/>
    <property type="molecule type" value="Genomic_DNA"/>
</dbReference>
<name>A0A6V7Q6V6_ANACO</name>
<reference evidence="1" key="1">
    <citation type="submission" date="2020-07" db="EMBL/GenBank/DDBJ databases">
        <authorList>
            <person name="Lin J."/>
        </authorList>
    </citation>
    <scope>NUCLEOTIDE SEQUENCE</scope>
</reference>
<accession>A0A6V7Q6V6</accession>
<protein>
    <submittedName>
        <fullName evidence="1">Uncharacterized protein</fullName>
    </submittedName>
</protein>
<organism evidence="1">
    <name type="scientific">Ananas comosus var. bracteatus</name>
    <name type="common">red pineapple</name>
    <dbReference type="NCBI Taxonomy" id="296719"/>
    <lineage>
        <taxon>Eukaryota</taxon>
        <taxon>Viridiplantae</taxon>
        <taxon>Streptophyta</taxon>
        <taxon>Embryophyta</taxon>
        <taxon>Tracheophyta</taxon>
        <taxon>Spermatophyta</taxon>
        <taxon>Magnoliopsida</taxon>
        <taxon>Liliopsida</taxon>
        <taxon>Poales</taxon>
        <taxon>Bromeliaceae</taxon>
        <taxon>Bromelioideae</taxon>
        <taxon>Ananas</taxon>
    </lineage>
</organism>
<sequence length="158" mass="16848">MPAPEEKDSKRVRMRAKRTEAMESALPARAVAAIKGEGEIHLTVSDLIAFHLADLAVCLLAVSVASNHIIVVDLVVGPLAVDIASNHIIAVDLAVGPLAVDVASNHIIAVDLVVHPFVVVVVNIAVYLSICLATTPAPVRWNIYYFPTMHIFIGTSTL</sequence>